<organism evidence="1 2">
    <name type="scientific">Rotaria sordida</name>
    <dbReference type="NCBI Taxonomy" id="392033"/>
    <lineage>
        <taxon>Eukaryota</taxon>
        <taxon>Metazoa</taxon>
        <taxon>Spiralia</taxon>
        <taxon>Gnathifera</taxon>
        <taxon>Rotifera</taxon>
        <taxon>Eurotatoria</taxon>
        <taxon>Bdelloidea</taxon>
        <taxon>Philodinida</taxon>
        <taxon>Philodinidae</taxon>
        <taxon>Rotaria</taxon>
    </lineage>
</organism>
<dbReference type="Proteomes" id="UP000663882">
    <property type="component" value="Unassembled WGS sequence"/>
</dbReference>
<dbReference type="AlphaFoldDB" id="A0A815DVA4"/>
<feature type="non-terminal residue" evidence="1">
    <location>
        <position position="1"/>
    </location>
</feature>
<dbReference type="EMBL" id="CAJNOO010002810">
    <property type="protein sequence ID" value="CAF1298542.1"/>
    <property type="molecule type" value="Genomic_DNA"/>
</dbReference>
<comment type="caution">
    <text evidence="1">The sequence shown here is derived from an EMBL/GenBank/DDBJ whole genome shotgun (WGS) entry which is preliminary data.</text>
</comment>
<evidence type="ECO:0000313" key="2">
    <source>
        <dbReference type="Proteomes" id="UP000663882"/>
    </source>
</evidence>
<accession>A0A815DVA4</accession>
<sequence length="30" mass="3396">RGVAKIGNSVRWPNGIMPYEFAAGYSMYFL</sequence>
<reference evidence="1" key="1">
    <citation type="submission" date="2021-02" db="EMBL/GenBank/DDBJ databases">
        <authorList>
            <person name="Nowell W R."/>
        </authorList>
    </citation>
    <scope>NUCLEOTIDE SEQUENCE</scope>
</reference>
<protein>
    <submittedName>
        <fullName evidence="1">Uncharacterized protein</fullName>
    </submittedName>
</protein>
<name>A0A815DVA4_9BILA</name>
<proteinExistence type="predicted"/>
<evidence type="ECO:0000313" key="1">
    <source>
        <dbReference type="EMBL" id="CAF1298542.1"/>
    </source>
</evidence>
<gene>
    <name evidence="1" type="ORF">RFH988_LOCUS29595</name>
</gene>